<accession>A0A4Y9YY57</accession>
<keyword evidence="2" id="KW-1133">Transmembrane helix</keyword>
<dbReference type="EMBL" id="SEKV01000060">
    <property type="protein sequence ID" value="TFY67212.1"/>
    <property type="molecule type" value="Genomic_DNA"/>
</dbReference>
<keyword evidence="2" id="KW-0472">Membrane</keyword>
<reference evidence="3 4" key="1">
    <citation type="submission" date="2019-01" db="EMBL/GenBank/DDBJ databases">
        <title>Genome sequencing of the rare red list fungi Fomitopsis rosea.</title>
        <authorList>
            <person name="Buettner E."/>
            <person name="Kellner H."/>
        </authorList>
    </citation>
    <scope>NUCLEOTIDE SEQUENCE [LARGE SCALE GENOMIC DNA]</scope>
    <source>
        <strain evidence="3 4">DSM 105464</strain>
    </source>
</reference>
<feature type="compositionally biased region" description="Basic and acidic residues" evidence="1">
    <location>
        <begin position="124"/>
        <end position="139"/>
    </location>
</feature>
<dbReference type="AlphaFoldDB" id="A0A4Y9YY57"/>
<name>A0A4Y9YY57_9APHY</name>
<evidence type="ECO:0000313" key="4">
    <source>
        <dbReference type="Proteomes" id="UP000298390"/>
    </source>
</evidence>
<proteinExistence type="predicted"/>
<dbReference type="STRING" id="34475.A0A4Y9YY57"/>
<gene>
    <name evidence="3" type="ORF">EVJ58_g1761</name>
</gene>
<feature type="transmembrane region" description="Helical" evidence="2">
    <location>
        <begin position="20"/>
        <end position="37"/>
    </location>
</feature>
<evidence type="ECO:0000256" key="2">
    <source>
        <dbReference type="SAM" id="Phobius"/>
    </source>
</evidence>
<protein>
    <submittedName>
        <fullName evidence="3">Uncharacterized protein</fullName>
    </submittedName>
</protein>
<evidence type="ECO:0000313" key="3">
    <source>
        <dbReference type="EMBL" id="TFY67212.1"/>
    </source>
</evidence>
<comment type="caution">
    <text evidence="3">The sequence shown here is derived from an EMBL/GenBank/DDBJ whole genome shotgun (WGS) entry which is preliminary data.</text>
</comment>
<dbReference type="Proteomes" id="UP000298390">
    <property type="component" value="Unassembled WGS sequence"/>
</dbReference>
<organism evidence="3 4">
    <name type="scientific">Rhodofomes roseus</name>
    <dbReference type="NCBI Taxonomy" id="34475"/>
    <lineage>
        <taxon>Eukaryota</taxon>
        <taxon>Fungi</taxon>
        <taxon>Dikarya</taxon>
        <taxon>Basidiomycota</taxon>
        <taxon>Agaricomycotina</taxon>
        <taxon>Agaricomycetes</taxon>
        <taxon>Polyporales</taxon>
        <taxon>Rhodofomes</taxon>
    </lineage>
</organism>
<keyword evidence="2" id="KW-0812">Transmembrane</keyword>
<evidence type="ECO:0000256" key="1">
    <source>
        <dbReference type="SAM" id="MobiDB-lite"/>
    </source>
</evidence>
<feature type="region of interest" description="Disordered" evidence="1">
    <location>
        <begin position="119"/>
        <end position="139"/>
    </location>
</feature>
<sequence length="139" mass="15121">MVPGHLPRFSATLLKGSQHYYLVAVCSNLTLLIMLYSKPLPVVMRTVWSIPNVFLTNSMACRIFRNARAAVNKGPRGIFLNTAGADDVNTIPLSFVRRRSDSNIDTTSSIMDNSAAKVASSIVGHDDSAVEKGDRPASR</sequence>